<dbReference type="AlphaFoldDB" id="A0A504YSC9"/>
<evidence type="ECO:0000313" key="2">
    <source>
        <dbReference type="EMBL" id="TPP63555.1"/>
    </source>
</evidence>
<gene>
    <name evidence="2" type="ORF">FGIG_00187</name>
</gene>
<keyword evidence="3" id="KW-1185">Reference proteome</keyword>
<accession>A0A504YSC9</accession>
<name>A0A504YSC9_FASGI</name>
<proteinExistence type="predicted"/>
<feature type="transmembrane region" description="Helical" evidence="1">
    <location>
        <begin position="7"/>
        <end position="25"/>
    </location>
</feature>
<comment type="caution">
    <text evidence="2">The sequence shown here is derived from an EMBL/GenBank/DDBJ whole genome shotgun (WGS) entry which is preliminary data.</text>
</comment>
<sequence>MSTEAEVCLVIILFVLNCICVPRMIDCPP</sequence>
<keyword evidence="1" id="KW-0472">Membrane</keyword>
<keyword evidence="1" id="KW-0812">Transmembrane</keyword>
<organism evidence="2 3">
    <name type="scientific">Fasciola gigantica</name>
    <name type="common">Giant liver fluke</name>
    <dbReference type="NCBI Taxonomy" id="46835"/>
    <lineage>
        <taxon>Eukaryota</taxon>
        <taxon>Metazoa</taxon>
        <taxon>Spiralia</taxon>
        <taxon>Lophotrochozoa</taxon>
        <taxon>Platyhelminthes</taxon>
        <taxon>Trematoda</taxon>
        <taxon>Digenea</taxon>
        <taxon>Plagiorchiida</taxon>
        <taxon>Echinostomata</taxon>
        <taxon>Echinostomatoidea</taxon>
        <taxon>Fasciolidae</taxon>
        <taxon>Fasciola</taxon>
    </lineage>
</organism>
<evidence type="ECO:0000256" key="1">
    <source>
        <dbReference type="SAM" id="Phobius"/>
    </source>
</evidence>
<dbReference type="EMBL" id="SUNJ01005532">
    <property type="protein sequence ID" value="TPP63555.1"/>
    <property type="molecule type" value="Genomic_DNA"/>
</dbReference>
<protein>
    <submittedName>
        <fullName evidence="2">Uncharacterized protein</fullName>
    </submittedName>
</protein>
<reference evidence="2 3" key="1">
    <citation type="submission" date="2019-04" db="EMBL/GenBank/DDBJ databases">
        <title>Annotation for the trematode Fasciola gigantica.</title>
        <authorList>
            <person name="Choi Y.-J."/>
        </authorList>
    </citation>
    <scope>NUCLEOTIDE SEQUENCE [LARGE SCALE GENOMIC DNA]</scope>
    <source>
        <strain evidence="2">Uganda_cow_1</strain>
    </source>
</reference>
<evidence type="ECO:0000313" key="3">
    <source>
        <dbReference type="Proteomes" id="UP000316759"/>
    </source>
</evidence>
<dbReference type="Proteomes" id="UP000316759">
    <property type="component" value="Unassembled WGS sequence"/>
</dbReference>
<keyword evidence="1" id="KW-1133">Transmembrane helix</keyword>